<keyword evidence="16 19" id="KW-0408">Iron</keyword>
<organism evidence="23 24">
    <name type="scientific">Blastomonas aquatica</name>
    <dbReference type="NCBI Taxonomy" id="1510276"/>
    <lineage>
        <taxon>Bacteria</taxon>
        <taxon>Pseudomonadati</taxon>
        <taxon>Pseudomonadota</taxon>
        <taxon>Alphaproteobacteria</taxon>
        <taxon>Sphingomonadales</taxon>
        <taxon>Sphingomonadaceae</taxon>
        <taxon>Blastomonas</taxon>
    </lineage>
</organism>
<feature type="domain" description="Cytochrome c" evidence="22">
    <location>
        <begin position="207"/>
        <end position="288"/>
    </location>
</feature>
<dbReference type="Gene3D" id="6.10.280.130">
    <property type="match status" value="1"/>
</dbReference>
<evidence type="ECO:0000256" key="10">
    <source>
        <dbReference type="ARBA" id="ARBA00022723"/>
    </source>
</evidence>
<protein>
    <recommendedName>
        <fullName evidence="19">Cbb3-type cytochrome c oxidase subunit</fullName>
    </recommendedName>
</protein>
<dbReference type="NCBIfam" id="TIGR00782">
    <property type="entry name" value="ccoP"/>
    <property type="match status" value="1"/>
</dbReference>
<dbReference type="PROSITE" id="PS51007">
    <property type="entry name" value="CYTC"/>
    <property type="match status" value="2"/>
</dbReference>
<sequence length="314" mass="33382">MSDKPRIDEPTGTRTVGHEWDGIEELDTPMPRWWLWTLYATIAWAAVYVVLYPAIPMVNSATQGVLGWSSRADLEKEMAGHTAKRAPIVNAIAAMPIAALPSKPELLEAAIQGGSAAFKVHCVQCHGAGGAGVVGLYPSLTDDDWLWGGDLGNIETTLIHGIRNPDHDETRLSSMPAFGRDGILDTAAINDLVSHVRVISRQEKPSAASTRGAVLFEANCVACHGTSGEGNRELGAPRLTDAVWLYGGSREAIAKTIYNPRNGVMPRWNDKLDAVTIRMLAAYVHSLGGGEDAPAPFSAPATAASAPDEDPGNG</sequence>
<comment type="pathway">
    <text evidence="2 19">Energy metabolism; oxidative phosphorylation.</text>
</comment>
<evidence type="ECO:0000256" key="1">
    <source>
        <dbReference type="ARBA" id="ARBA00004533"/>
    </source>
</evidence>
<dbReference type="InterPro" id="IPR008168">
    <property type="entry name" value="Cyt_C_IC"/>
</dbReference>
<name>A0ABQ1ITT0_9SPHN</name>
<evidence type="ECO:0000256" key="7">
    <source>
        <dbReference type="ARBA" id="ARBA00022617"/>
    </source>
</evidence>
<evidence type="ECO:0000256" key="2">
    <source>
        <dbReference type="ARBA" id="ARBA00004673"/>
    </source>
</evidence>
<dbReference type="Pfam" id="PF00034">
    <property type="entry name" value="Cytochrom_C"/>
    <property type="match status" value="1"/>
</dbReference>
<feature type="domain" description="Cytochrome c" evidence="22">
    <location>
        <begin position="109"/>
        <end position="200"/>
    </location>
</feature>
<dbReference type="PRINTS" id="PR00605">
    <property type="entry name" value="CYTCHROMECIC"/>
</dbReference>
<dbReference type="PIRSF" id="PIRSF000006">
    <property type="entry name" value="Cbb3-Cox_fixP"/>
    <property type="match status" value="1"/>
</dbReference>
<evidence type="ECO:0000256" key="18">
    <source>
        <dbReference type="ARBA" id="ARBA00023136"/>
    </source>
</evidence>
<dbReference type="SUPFAM" id="SSF46626">
    <property type="entry name" value="Cytochrome c"/>
    <property type="match status" value="2"/>
</dbReference>
<evidence type="ECO:0000256" key="9">
    <source>
        <dbReference type="ARBA" id="ARBA00022692"/>
    </source>
</evidence>
<comment type="cofactor">
    <cofactor evidence="19">
        <name>heme c</name>
        <dbReference type="ChEBI" id="CHEBI:61717"/>
    </cofactor>
    <text evidence="19">Binds 2 heme C groups per subunit.</text>
</comment>
<comment type="caution">
    <text evidence="23">The sequence shown here is derived from an EMBL/GenBank/DDBJ whole genome shotgun (WGS) entry which is preliminary data.</text>
</comment>
<keyword evidence="4 19" id="KW-0813">Transport</keyword>
<dbReference type="InterPro" id="IPR038414">
    <property type="entry name" value="CcoP_N_sf"/>
</dbReference>
<keyword evidence="18 19" id="KW-0472">Membrane</keyword>
<keyword evidence="24" id="KW-1185">Reference proteome</keyword>
<keyword evidence="5 19" id="KW-1003">Cell membrane</keyword>
<feature type="compositionally biased region" description="Low complexity" evidence="20">
    <location>
        <begin position="294"/>
        <end position="306"/>
    </location>
</feature>
<keyword evidence="7 19" id="KW-0349">Heme</keyword>
<comment type="subunit">
    <text evidence="19">Component of the cbb3-type cytochrome c oxidase.</text>
</comment>
<comment type="similarity">
    <text evidence="3 19">Belongs to the CcoP / FixP family.</text>
</comment>
<proteinExistence type="inferred from homology"/>
<keyword evidence="15 19" id="KW-0560">Oxidoreductase</keyword>
<comment type="function">
    <text evidence="19">C-type cytochrome. Part of the cbb3-type cytochrome c oxidase complex.</text>
</comment>
<dbReference type="Pfam" id="PF13442">
    <property type="entry name" value="Cytochrome_CBB3"/>
    <property type="match status" value="1"/>
</dbReference>
<keyword evidence="10 19" id="KW-0479">Metal-binding</keyword>
<dbReference type="InterPro" id="IPR009056">
    <property type="entry name" value="Cyt_c-like_dom"/>
</dbReference>
<reference evidence="24" key="1">
    <citation type="journal article" date="2019" name="Int. J. Syst. Evol. Microbiol.">
        <title>The Global Catalogue of Microorganisms (GCM) 10K type strain sequencing project: providing services to taxonomists for standard genome sequencing and annotation.</title>
        <authorList>
            <consortium name="The Broad Institute Genomics Platform"/>
            <consortium name="The Broad Institute Genome Sequencing Center for Infectious Disease"/>
            <person name="Wu L."/>
            <person name="Ma J."/>
        </authorList>
    </citation>
    <scope>NUCLEOTIDE SEQUENCE [LARGE SCALE GENOMIC DNA]</scope>
    <source>
        <strain evidence="24">CGMCC 1.12851</strain>
    </source>
</reference>
<dbReference type="PANTHER" id="PTHR33751:SF1">
    <property type="entry name" value="CBB3-TYPE CYTOCHROME C OXIDASE SUBUNIT FIXP"/>
    <property type="match status" value="1"/>
</dbReference>
<dbReference type="Proteomes" id="UP000614261">
    <property type="component" value="Unassembled WGS sequence"/>
</dbReference>
<dbReference type="InterPro" id="IPR036909">
    <property type="entry name" value="Cyt_c-like_dom_sf"/>
</dbReference>
<dbReference type="PANTHER" id="PTHR33751">
    <property type="entry name" value="CBB3-TYPE CYTOCHROME C OXIDASE SUBUNIT FIXP"/>
    <property type="match status" value="1"/>
</dbReference>
<evidence type="ECO:0000313" key="24">
    <source>
        <dbReference type="Proteomes" id="UP000614261"/>
    </source>
</evidence>
<comment type="subcellular location">
    <subcellularLocation>
        <location evidence="1 19">Cell inner membrane</location>
    </subcellularLocation>
</comment>
<evidence type="ECO:0000256" key="5">
    <source>
        <dbReference type="ARBA" id="ARBA00022475"/>
    </source>
</evidence>
<keyword evidence="13 19" id="KW-0249">Electron transport</keyword>
<evidence type="ECO:0000256" key="8">
    <source>
        <dbReference type="ARBA" id="ARBA00022660"/>
    </source>
</evidence>
<dbReference type="InterPro" id="IPR050597">
    <property type="entry name" value="Cytochrome_c_Oxidase_Subunit"/>
</dbReference>
<dbReference type="InterPro" id="IPR032858">
    <property type="entry name" value="CcoP_N"/>
</dbReference>
<dbReference type="Gene3D" id="1.10.760.10">
    <property type="entry name" value="Cytochrome c-like domain"/>
    <property type="match status" value="2"/>
</dbReference>
<evidence type="ECO:0000256" key="16">
    <source>
        <dbReference type="ARBA" id="ARBA00023004"/>
    </source>
</evidence>
<evidence type="ECO:0000256" key="11">
    <source>
        <dbReference type="ARBA" id="ARBA00022737"/>
    </source>
</evidence>
<evidence type="ECO:0000256" key="17">
    <source>
        <dbReference type="ARBA" id="ARBA00023065"/>
    </source>
</evidence>
<evidence type="ECO:0000256" key="3">
    <source>
        <dbReference type="ARBA" id="ARBA00006113"/>
    </source>
</evidence>
<evidence type="ECO:0000256" key="20">
    <source>
        <dbReference type="SAM" id="MobiDB-lite"/>
    </source>
</evidence>
<keyword evidence="12 19" id="KW-0375">Hydrogen ion transport</keyword>
<keyword evidence="9 21" id="KW-0812">Transmembrane</keyword>
<keyword evidence="8 19" id="KW-0679">Respiratory chain</keyword>
<dbReference type="RefSeq" id="WP_188512532.1">
    <property type="nucleotide sequence ID" value="NZ_BMGD01000001.1"/>
</dbReference>
<evidence type="ECO:0000256" key="19">
    <source>
        <dbReference type="PIRNR" id="PIRNR000006"/>
    </source>
</evidence>
<evidence type="ECO:0000256" key="15">
    <source>
        <dbReference type="ARBA" id="ARBA00023002"/>
    </source>
</evidence>
<evidence type="ECO:0000313" key="23">
    <source>
        <dbReference type="EMBL" id="GGB51108.1"/>
    </source>
</evidence>
<dbReference type="Pfam" id="PF14715">
    <property type="entry name" value="FixP_N"/>
    <property type="match status" value="1"/>
</dbReference>
<keyword evidence="6 19" id="KW-0997">Cell inner membrane</keyword>
<feature type="transmembrane region" description="Helical" evidence="21">
    <location>
        <begin position="33"/>
        <end position="55"/>
    </location>
</feature>
<evidence type="ECO:0000256" key="21">
    <source>
        <dbReference type="SAM" id="Phobius"/>
    </source>
</evidence>
<evidence type="ECO:0000256" key="12">
    <source>
        <dbReference type="ARBA" id="ARBA00022781"/>
    </source>
</evidence>
<evidence type="ECO:0000256" key="4">
    <source>
        <dbReference type="ARBA" id="ARBA00022448"/>
    </source>
</evidence>
<gene>
    <name evidence="23" type="primary">ccoP</name>
    <name evidence="23" type="ORF">GCM10010833_02310</name>
</gene>
<keyword evidence="14 21" id="KW-1133">Transmembrane helix</keyword>
<dbReference type="EMBL" id="BMGD01000001">
    <property type="protein sequence ID" value="GGB51108.1"/>
    <property type="molecule type" value="Genomic_DNA"/>
</dbReference>
<keyword evidence="17 19" id="KW-0406">Ion transport</keyword>
<accession>A0ABQ1ITT0</accession>
<evidence type="ECO:0000256" key="6">
    <source>
        <dbReference type="ARBA" id="ARBA00022519"/>
    </source>
</evidence>
<evidence type="ECO:0000259" key="22">
    <source>
        <dbReference type="PROSITE" id="PS51007"/>
    </source>
</evidence>
<feature type="region of interest" description="Disordered" evidence="20">
    <location>
        <begin position="294"/>
        <end position="314"/>
    </location>
</feature>
<evidence type="ECO:0000256" key="13">
    <source>
        <dbReference type="ARBA" id="ARBA00022982"/>
    </source>
</evidence>
<keyword evidence="11" id="KW-0677">Repeat</keyword>
<dbReference type="InterPro" id="IPR004678">
    <property type="entry name" value="Cyt_c_oxidase_cbb3_su3"/>
</dbReference>
<evidence type="ECO:0000256" key="14">
    <source>
        <dbReference type="ARBA" id="ARBA00022989"/>
    </source>
</evidence>